<keyword evidence="3" id="KW-0479">Metal-binding</keyword>
<reference evidence="11 12" key="1">
    <citation type="submission" date="2018-11" db="EMBL/GenBank/DDBJ databases">
        <title>The Potential of Streptomyces as Biocontrol Agents against the Tomato grey mould, Botrytis cinerea (Gray mold) Frontiers in Microbiology.</title>
        <authorList>
            <person name="Li D."/>
        </authorList>
    </citation>
    <scope>NUCLEOTIDE SEQUENCE [LARGE SCALE GENOMIC DNA]</scope>
    <source>
        <strain evidence="11 12">NEAU-LD23</strain>
    </source>
</reference>
<feature type="compositionally biased region" description="Basic residues" evidence="7">
    <location>
        <begin position="345"/>
        <end position="359"/>
    </location>
</feature>
<feature type="domain" description="Probable transposase IS891/IS1136/IS1341" evidence="8">
    <location>
        <begin position="301"/>
        <end position="425"/>
    </location>
</feature>
<evidence type="ECO:0000256" key="5">
    <source>
        <dbReference type="ARBA" id="ARBA00023125"/>
    </source>
</evidence>
<evidence type="ECO:0000256" key="3">
    <source>
        <dbReference type="ARBA" id="ARBA00022723"/>
    </source>
</evidence>
<evidence type="ECO:0000256" key="7">
    <source>
        <dbReference type="SAM" id="MobiDB-lite"/>
    </source>
</evidence>
<dbReference type="Pfam" id="PF12323">
    <property type="entry name" value="HTH_OrfB_IS605"/>
    <property type="match status" value="1"/>
</dbReference>
<keyword evidence="6" id="KW-0233">DNA recombination</keyword>
<evidence type="ECO:0000256" key="6">
    <source>
        <dbReference type="ARBA" id="ARBA00023172"/>
    </source>
</evidence>
<name>A0A3M8WUX6_9ACTN</name>
<dbReference type="NCBIfam" id="NF038280">
    <property type="entry name" value="IS607_TnpB"/>
    <property type="match status" value="1"/>
</dbReference>
<evidence type="ECO:0000256" key="2">
    <source>
        <dbReference type="ARBA" id="ARBA00022578"/>
    </source>
</evidence>
<sequence>MSWSGTWPGGSVRCTRRDRSGTGNRSSSPRRPRAGPNSAAKPTRRRPGWTGRRCGGARTIRFPKPSATAGGLLLLWSPSANLSLRQVLLTVEVSGVGLSVGASTVRLVITTHAYRFALDPTPRQVGALLRHTGAARVAYNWLLAVVKANLSQREAERSYGMAEAELTPSLSWSMYSLRKAWNQAKADVAPWWPECSKEAYATGLDRLATALKNWSDSKKGRRRGPRMGFPRFKSKRKATPSVRFTTGVIRLDGRMHVVLPVLGRIKTHESTHKLGRLIEAGTARIKSATVRQEAQRWCVSFTVEVQRAERTPTRPDAVIGVDLELKTLAVFSDGRPAAENPKHLAGARRKLRRLSRTVSRRQGPDRRTGQQPSNRWKRANAQRNRVHHRVTALRRDGIHKLTTSLTREYGTVVVEDLNVASMVKNWKLARSIADAGFGEIRRQLAYKTVWTGGRLEVADRWFPSSKTCSACGNVRPKLPLRVRTYVCENCGLILDRDENAALNLTALVKRHVAGSGPETVNGRGADRKTPPGGAGGRPAPGGSRPGKTGIFVQEWASH</sequence>
<dbReference type="GO" id="GO:0046872">
    <property type="term" value="F:metal ion binding"/>
    <property type="evidence" value="ECO:0007669"/>
    <property type="project" value="UniProtKB-KW"/>
</dbReference>
<protein>
    <submittedName>
        <fullName evidence="11">Transposase</fullName>
    </submittedName>
</protein>
<organism evidence="11 12">
    <name type="scientific">Streptomyces botrytidirepellens</name>
    <dbReference type="NCBI Taxonomy" id="2486417"/>
    <lineage>
        <taxon>Bacteria</taxon>
        <taxon>Bacillati</taxon>
        <taxon>Actinomycetota</taxon>
        <taxon>Actinomycetes</taxon>
        <taxon>Kitasatosporales</taxon>
        <taxon>Streptomycetaceae</taxon>
        <taxon>Streptomyces</taxon>
    </lineage>
</organism>
<dbReference type="InterPro" id="IPR001959">
    <property type="entry name" value="Transposase"/>
</dbReference>
<feature type="domain" description="Transposase putative helix-turn-helix" evidence="10">
    <location>
        <begin position="112"/>
        <end position="153"/>
    </location>
</feature>
<dbReference type="InterPro" id="IPR021027">
    <property type="entry name" value="Transposase_put_HTH"/>
</dbReference>
<gene>
    <name evidence="11" type="ORF">EEJ42_07430</name>
</gene>
<evidence type="ECO:0000259" key="9">
    <source>
        <dbReference type="Pfam" id="PF07282"/>
    </source>
</evidence>
<feature type="region of interest" description="Disordered" evidence="7">
    <location>
        <begin position="215"/>
        <end position="238"/>
    </location>
</feature>
<accession>A0A3M8WUX6</accession>
<dbReference type="Proteomes" id="UP000275401">
    <property type="component" value="Unassembled WGS sequence"/>
</dbReference>
<evidence type="ECO:0000313" key="12">
    <source>
        <dbReference type="Proteomes" id="UP000275401"/>
    </source>
</evidence>
<dbReference type="GO" id="GO:0032196">
    <property type="term" value="P:transposition"/>
    <property type="evidence" value="ECO:0007669"/>
    <property type="project" value="UniProtKB-KW"/>
</dbReference>
<proteinExistence type="inferred from homology"/>
<evidence type="ECO:0000259" key="10">
    <source>
        <dbReference type="Pfam" id="PF12323"/>
    </source>
</evidence>
<keyword evidence="4" id="KW-0862">Zinc</keyword>
<comment type="caution">
    <text evidence="11">The sequence shown here is derived from an EMBL/GenBank/DDBJ whole genome shotgun (WGS) entry which is preliminary data.</text>
</comment>
<evidence type="ECO:0000313" key="11">
    <source>
        <dbReference type="EMBL" id="RNG33527.1"/>
    </source>
</evidence>
<dbReference type="NCBIfam" id="NF040570">
    <property type="entry name" value="guided_TnpB"/>
    <property type="match status" value="1"/>
</dbReference>
<evidence type="ECO:0000256" key="4">
    <source>
        <dbReference type="ARBA" id="ARBA00022833"/>
    </source>
</evidence>
<dbReference type="Pfam" id="PF01385">
    <property type="entry name" value="OrfB_IS605"/>
    <property type="match status" value="1"/>
</dbReference>
<feature type="region of interest" description="Disordered" evidence="7">
    <location>
        <begin position="515"/>
        <end position="558"/>
    </location>
</feature>
<dbReference type="InterPro" id="IPR053470">
    <property type="entry name" value="RNA-guided_DNA_endonuclease"/>
</dbReference>
<evidence type="ECO:0000256" key="1">
    <source>
        <dbReference type="ARBA" id="ARBA00008761"/>
    </source>
</evidence>
<dbReference type="GO" id="GO:0003677">
    <property type="term" value="F:DNA binding"/>
    <property type="evidence" value="ECO:0007669"/>
    <property type="project" value="UniProtKB-KW"/>
</dbReference>
<comment type="similarity">
    <text evidence="1">In the C-terminal section; belongs to the transposase 35 family.</text>
</comment>
<dbReference type="InterPro" id="IPR010095">
    <property type="entry name" value="Cas12f1-like_TNB"/>
</dbReference>
<dbReference type="Pfam" id="PF07282">
    <property type="entry name" value="Cas12f1-like_TNB"/>
    <property type="match status" value="1"/>
</dbReference>
<dbReference type="GO" id="GO:0006310">
    <property type="term" value="P:DNA recombination"/>
    <property type="evidence" value="ECO:0007669"/>
    <property type="project" value="UniProtKB-KW"/>
</dbReference>
<keyword evidence="5" id="KW-0238">DNA-binding</keyword>
<keyword evidence="2" id="KW-0815">Transposition</keyword>
<dbReference type="EMBL" id="RIBZ01000094">
    <property type="protein sequence ID" value="RNG33527.1"/>
    <property type="molecule type" value="Genomic_DNA"/>
</dbReference>
<feature type="region of interest" description="Disordered" evidence="7">
    <location>
        <begin position="1"/>
        <end position="61"/>
    </location>
</feature>
<keyword evidence="12" id="KW-1185">Reference proteome</keyword>
<feature type="compositionally biased region" description="Basic residues" evidence="7">
    <location>
        <begin position="375"/>
        <end position="384"/>
    </location>
</feature>
<feature type="domain" description="Cas12f1-like TNB" evidence="9">
    <location>
        <begin position="437"/>
        <end position="504"/>
    </location>
</feature>
<feature type="region of interest" description="Disordered" evidence="7">
    <location>
        <begin position="336"/>
        <end position="384"/>
    </location>
</feature>
<evidence type="ECO:0000259" key="8">
    <source>
        <dbReference type="Pfam" id="PF01385"/>
    </source>
</evidence>
<dbReference type="AlphaFoldDB" id="A0A3M8WUX6"/>